<keyword evidence="2" id="KW-1185">Reference proteome</keyword>
<gene>
    <name evidence="1" type="ORF">Scep_023752</name>
</gene>
<proteinExistence type="predicted"/>
<dbReference type="AlphaFoldDB" id="A0AAP0F0Q0"/>
<evidence type="ECO:0000313" key="1">
    <source>
        <dbReference type="EMBL" id="KAK9100322.1"/>
    </source>
</evidence>
<reference evidence="1 2" key="1">
    <citation type="submission" date="2024-01" db="EMBL/GenBank/DDBJ databases">
        <title>Genome assemblies of Stephania.</title>
        <authorList>
            <person name="Yang L."/>
        </authorList>
    </citation>
    <scope>NUCLEOTIDE SEQUENCE [LARGE SCALE GENOMIC DNA]</scope>
    <source>
        <strain evidence="1">JXDWG</strain>
        <tissue evidence="1">Leaf</tissue>
    </source>
</reference>
<dbReference type="Proteomes" id="UP001419268">
    <property type="component" value="Unassembled WGS sequence"/>
</dbReference>
<protein>
    <submittedName>
        <fullName evidence="1">Uncharacterized protein</fullName>
    </submittedName>
</protein>
<accession>A0AAP0F0Q0</accession>
<sequence>MEIKLPNPSLLCNLSKNFEKDLSSKMRSSSQPQISKSRCATYCPKNLEQRCHV</sequence>
<evidence type="ECO:0000313" key="2">
    <source>
        <dbReference type="Proteomes" id="UP001419268"/>
    </source>
</evidence>
<dbReference type="EMBL" id="JBBNAG010000010">
    <property type="protein sequence ID" value="KAK9100322.1"/>
    <property type="molecule type" value="Genomic_DNA"/>
</dbReference>
<name>A0AAP0F0Q0_9MAGN</name>
<organism evidence="1 2">
    <name type="scientific">Stephania cephalantha</name>
    <dbReference type="NCBI Taxonomy" id="152367"/>
    <lineage>
        <taxon>Eukaryota</taxon>
        <taxon>Viridiplantae</taxon>
        <taxon>Streptophyta</taxon>
        <taxon>Embryophyta</taxon>
        <taxon>Tracheophyta</taxon>
        <taxon>Spermatophyta</taxon>
        <taxon>Magnoliopsida</taxon>
        <taxon>Ranunculales</taxon>
        <taxon>Menispermaceae</taxon>
        <taxon>Menispermoideae</taxon>
        <taxon>Cissampelideae</taxon>
        <taxon>Stephania</taxon>
    </lineage>
</organism>
<comment type="caution">
    <text evidence="1">The sequence shown here is derived from an EMBL/GenBank/DDBJ whole genome shotgun (WGS) entry which is preliminary data.</text>
</comment>